<dbReference type="InterPro" id="IPR000515">
    <property type="entry name" value="MetI-like"/>
</dbReference>
<evidence type="ECO:0000313" key="10">
    <source>
        <dbReference type="Proteomes" id="UP001254832"/>
    </source>
</evidence>
<feature type="transmembrane region" description="Helical" evidence="7">
    <location>
        <begin position="129"/>
        <end position="157"/>
    </location>
</feature>
<dbReference type="InterPro" id="IPR035906">
    <property type="entry name" value="MetI-like_sf"/>
</dbReference>
<keyword evidence="5 7" id="KW-1133">Transmembrane helix</keyword>
<evidence type="ECO:0000256" key="1">
    <source>
        <dbReference type="ARBA" id="ARBA00004651"/>
    </source>
</evidence>
<sequence length="279" mass="29758">MKKRSLLRANAKGIASIGSLTVIFVLTVFAPLFAPFDPYRQSLQDILIPPGSTYSGDGAMSLLGTDQLGRDVLSRLLYGGRLSLWISIVAVVISGVLGSIIGIVAGYFGGKTDAVLMRLADIQMSIPSMLLAIVMVAVLGSGLTNIVIVLAVTGWVTFARVVRSQVLSLKELEYVEAAKAMGVPSISIMAKHILPNTLYTIATQAALQMSHMILLAAALSFLGLGIDVSTPSWGGMVNDGKSYISSAWWLSTIPGLAIALVIMTINLFGDWLRDRAEFR</sequence>
<protein>
    <submittedName>
        <fullName evidence="9">Peptide/nickel transport system permease protein</fullName>
    </submittedName>
</protein>
<organism evidence="9 10">
    <name type="scientific">Paenibacillus amylolyticus</name>
    <dbReference type="NCBI Taxonomy" id="1451"/>
    <lineage>
        <taxon>Bacteria</taxon>
        <taxon>Bacillati</taxon>
        <taxon>Bacillota</taxon>
        <taxon>Bacilli</taxon>
        <taxon>Bacillales</taxon>
        <taxon>Paenibacillaceae</taxon>
        <taxon>Paenibacillus</taxon>
    </lineage>
</organism>
<dbReference type="GO" id="GO:0055085">
    <property type="term" value="P:transmembrane transport"/>
    <property type="evidence" value="ECO:0007669"/>
    <property type="project" value="InterPro"/>
</dbReference>
<reference evidence="9" key="1">
    <citation type="submission" date="2023-07" db="EMBL/GenBank/DDBJ databases">
        <title>Sorghum-associated microbial communities from plants grown in Nebraska, USA.</title>
        <authorList>
            <person name="Schachtman D."/>
        </authorList>
    </citation>
    <scope>NUCLEOTIDE SEQUENCE</scope>
    <source>
        <strain evidence="9">BE80</strain>
    </source>
</reference>
<dbReference type="InterPro" id="IPR025966">
    <property type="entry name" value="OppC_N"/>
</dbReference>
<dbReference type="InterPro" id="IPR050366">
    <property type="entry name" value="BP-dependent_transpt_permease"/>
</dbReference>
<evidence type="ECO:0000256" key="3">
    <source>
        <dbReference type="ARBA" id="ARBA00022475"/>
    </source>
</evidence>
<keyword evidence="2 7" id="KW-0813">Transport</keyword>
<keyword evidence="6 7" id="KW-0472">Membrane</keyword>
<feature type="transmembrane region" description="Helical" evidence="7">
    <location>
        <begin position="84"/>
        <end position="108"/>
    </location>
</feature>
<feature type="transmembrane region" description="Helical" evidence="7">
    <location>
        <begin position="12"/>
        <end position="34"/>
    </location>
</feature>
<keyword evidence="3" id="KW-1003">Cell membrane</keyword>
<comment type="subcellular location">
    <subcellularLocation>
        <location evidence="1 7">Cell membrane</location>
        <topology evidence="1 7">Multi-pass membrane protein</topology>
    </subcellularLocation>
</comment>
<dbReference type="Pfam" id="PF12911">
    <property type="entry name" value="OppC_N"/>
    <property type="match status" value="1"/>
</dbReference>
<evidence type="ECO:0000313" key="9">
    <source>
        <dbReference type="EMBL" id="MDR6721758.1"/>
    </source>
</evidence>
<evidence type="ECO:0000256" key="5">
    <source>
        <dbReference type="ARBA" id="ARBA00022989"/>
    </source>
</evidence>
<dbReference type="AlphaFoldDB" id="A0AAP5LLX0"/>
<proteinExistence type="inferred from homology"/>
<evidence type="ECO:0000256" key="4">
    <source>
        <dbReference type="ARBA" id="ARBA00022692"/>
    </source>
</evidence>
<accession>A0AAP5LLX0</accession>
<comment type="similarity">
    <text evidence="7">Belongs to the binding-protein-dependent transport system permease family.</text>
</comment>
<evidence type="ECO:0000259" key="8">
    <source>
        <dbReference type="PROSITE" id="PS50928"/>
    </source>
</evidence>
<dbReference type="Proteomes" id="UP001254832">
    <property type="component" value="Unassembled WGS sequence"/>
</dbReference>
<dbReference type="Gene3D" id="1.10.3720.10">
    <property type="entry name" value="MetI-like"/>
    <property type="match status" value="1"/>
</dbReference>
<evidence type="ECO:0000256" key="2">
    <source>
        <dbReference type="ARBA" id="ARBA00022448"/>
    </source>
</evidence>
<name>A0AAP5LLX0_PAEAM</name>
<dbReference type="EMBL" id="JAVDTR010000001">
    <property type="protein sequence ID" value="MDR6721758.1"/>
    <property type="molecule type" value="Genomic_DNA"/>
</dbReference>
<dbReference type="Pfam" id="PF00528">
    <property type="entry name" value="BPD_transp_1"/>
    <property type="match status" value="1"/>
</dbReference>
<feature type="domain" description="ABC transmembrane type-1" evidence="8">
    <location>
        <begin position="80"/>
        <end position="269"/>
    </location>
</feature>
<dbReference type="SUPFAM" id="SSF161098">
    <property type="entry name" value="MetI-like"/>
    <property type="match status" value="1"/>
</dbReference>
<feature type="transmembrane region" description="Helical" evidence="7">
    <location>
        <begin position="246"/>
        <end position="269"/>
    </location>
</feature>
<feature type="transmembrane region" description="Helical" evidence="7">
    <location>
        <begin position="177"/>
        <end position="194"/>
    </location>
</feature>
<dbReference type="GO" id="GO:0005886">
    <property type="term" value="C:plasma membrane"/>
    <property type="evidence" value="ECO:0007669"/>
    <property type="project" value="UniProtKB-SubCell"/>
</dbReference>
<dbReference type="RefSeq" id="WP_056690421.1">
    <property type="nucleotide sequence ID" value="NZ_JAVDTR010000001.1"/>
</dbReference>
<dbReference type="PANTHER" id="PTHR43386:SF1">
    <property type="entry name" value="D,D-DIPEPTIDE TRANSPORT SYSTEM PERMEASE PROTEIN DDPC-RELATED"/>
    <property type="match status" value="1"/>
</dbReference>
<dbReference type="PROSITE" id="PS50928">
    <property type="entry name" value="ABC_TM1"/>
    <property type="match status" value="1"/>
</dbReference>
<gene>
    <name evidence="9" type="ORF">J2W91_000206</name>
</gene>
<evidence type="ECO:0000256" key="6">
    <source>
        <dbReference type="ARBA" id="ARBA00023136"/>
    </source>
</evidence>
<evidence type="ECO:0000256" key="7">
    <source>
        <dbReference type="RuleBase" id="RU363032"/>
    </source>
</evidence>
<feature type="transmembrane region" description="Helical" evidence="7">
    <location>
        <begin position="206"/>
        <end position="226"/>
    </location>
</feature>
<dbReference type="PANTHER" id="PTHR43386">
    <property type="entry name" value="OLIGOPEPTIDE TRANSPORT SYSTEM PERMEASE PROTEIN APPC"/>
    <property type="match status" value="1"/>
</dbReference>
<dbReference type="CDD" id="cd06261">
    <property type="entry name" value="TM_PBP2"/>
    <property type="match status" value="1"/>
</dbReference>
<comment type="caution">
    <text evidence="9">The sequence shown here is derived from an EMBL/GenBank/DDBJ whole genome shotgun (WGS) entry which is preliminary data.</text>
</comment>
<keyword evidence="4 7" id="KW-0812">Transmembrane</keyword>